<reference evidence="1 2" key="1">
    <citation type="submission" date="2022-07" db="EMBL/GenBank/DDBJ databases">
        <title>Photobacterium pectinilyticum sp. nov., a marine bacterium isolated from surface seawater of Qingdao offshore.</title>
        <authorList>
            <person name="Wang X."/>
        </authorList>
    </citation>
    <scope>NUCLEOTIDE SEQUENCE [LARGE SCALE GENOMIC DNA]</scope>
    <source>
        <strain evidence="1 2">ZSDE20</strain>
    </source>
</reference>
<proteinExistence type="predicted"/>
<organism evidence="1 2">
    <name type="scientific">Photobacterium pectinilyticum</name>
    <dbReference type="NCBI Taxonomy" id="2906793"/>
    <lineage>
        <taxon>Bacteria</taxon>
        <taxon>Pseudomonadati</taxon>
        <taxon>Pseudomonadota</taxon>
        <taxon>Gammaproteobacteria</taxon>
        <taxon>Vibrionales</taxon>
        <taxon>Vibrionaceae</taxon>
        <taxon>Photobacterium</taxon>
    </lineage>
</organism>
<gene>
    <name evidence="1" type="ORF">NHN17_22625</name>
</gene>
<name>A0ABT1N7W5_9GAMM</name>
<evidence type="ECO:0000313" key="2">
    <source>
        <dbReference type="Proteomes" id="UP001524460"/>
    </source>
</evidence>
<dbReference type="Proteomes" id="UP001524460">
    <property type="component" value="Unassembled WGS sequence"/>
</dbReference>
<dbReference type="RefSeq" id="WP_255044934.1">
    <property type="nucleotide sequence ID" value="NZ_JANEYT010000092.1"/>
</dbReference>
<accession>A0ABT1N7W5</accession>
<sequence>MKLHNNIEVRMNKTITSIIASTLISISPHSLASPTLEDLHSAAIRSSQCLMPVSMLSGDSSVKEDAFAEFERARTAASLAGIKIERKDYTPTDRDTDIMEQFQAYYDQYQCGEWVTAMQASVKNYTEQYLRSRHPRQYDLNRIEACASFIRNYEGDTPKLRRFYSRRSELLKQHHEDGLMFELHSYQNPLVSRLQRDMNSDRLYKQKSGMEAARYMAREGIQRLECDIWDLELGRK</sequence>
<evidence type="ECO:0000313" key="1">
    <source>
        <dbReference type="EMBL" id="MCQ1060843.1"/>
    </source>
</evidence>
<comment type="caution">
    <text evidence="1">The sequence shown here is derived from an EMBL/GenBank/DDBJ whole genome shotgun (WGS) entry which is preliminary data.</text>
</comment>
<protein>
    <submittedName>
        <fullName evidence="1">Uncharacterized protein</fullName>
    </submittedName>
</protein>
<keyword evidence="2" id="KW-1185">Reference proteome</keyword>
<dbReference type="EMBL" id="JANEYT010000092">
    <property type="protein sequence ID" value="MCQ1060843.1"/>
    <property type="molecule type" value="Genomic_DNA"/>
</dbReference>